<evidence type="ECO:0008006" key="3">
    <source>
        <dbReference type="Google" id="ProtNLM"/>
    </source>
</evidence>
<dbReference type="OrthoDB" id="2645648at2"/>
<dbReference type="EMBL" id="QXJM01000039">
    <property type="protein sequence ID" value="RIE01814.1"/>
    <property type="molecule type" value="Genomic_DNA"/>
</dbReference>
<reference evidence="1 2" key="1">
    <citation type="submission" date="2018-09" db="EMBL/GenBank/DDBJ databases">
        <title>Cohnella cavernae sp. nov., isolated from a karst cave.</title>
        <authorList>
            <person name="Zhu H."/>
        </authorList>
    </citation>
    <scope>NUCLEOTIDE SEQUENCE [LARGE SCALE GENOMIC DNA]</scope>
    <source>
        <strain evidence="1 2">K2E09-144</strain>
    </source>
</reference>
<dbReference type="AlphaFoldDB" id="A0A398CS90"/>
<evidence type="ECO:0000313" key="2">
    <source>
        <dbReference type="Proteomes" id="UP000266340"/>
    </source>
</evidence>
<dbReference type="Proteomes" id="UP000266340">
    <property type="component" value="Unassembled WGS sequence"/>
</dbReference>
<comment type="caution">
    <text evidence="1">The sequence shown here is derived from an EMBL/GenBank/DDBJ whole genome shotgun (WGS) entry which is preliminary data.</text>
</comment>
<sequence>MNVIEAYRGELELVFEEAAAEIASFPAHLSEFGLKLLARANPLSNGGGTNSISYLLPYWMKEQTSGSDVLCRDLSVGNIFAMLHFFLLDDAMDTDPVTAEKGWIRSSLALGQLLQARFQQRYSRHFSADSELWAYYRAYVENWASAVSLEGRQPADPRDPARLARKSAPVKLCAAGMLLLSDGQERIRTTEEAIDLALATLQLSDDWADWRDDLADENCSAFLTLARERLSASQDVPLDERTVKQAIYRYGCLDALADIVEGYGRRLKELPDVPPKVTAFHDSIAAGIREDARAAEEWTTNLALNGGFSVILLNHSAK</sequence>
<proteinExistence type="predicted"/>
<evidence type="ECO:0000313" key="1">
    <source>
        <dbReference type="EMBL" id="RIE01814.1"/>
    </source>
</evidence>
<accession>A0A398CS90</accession>
<dbReference type="RefSeq" id="WP_119149871.1">
    <property type="nucleotide sequence ID" value="NZ_JBHSOV010000020.1"/>
</dbReference>
<keyword evidence="2" id="KW-1185">Reference proteome</keyword>
<gene>
    <name evidence="1" type="ORF">D3H35_13550</name>
</gene>
<protein>
    <recommendedName>
        <fullName evidence="3">Class 1 isoprenoid biosynthesis enzyme</fullName>
    </recommendedName>
</protein>
<organism evidence="1 2">
    <name type="scientific">Cohnella faecalis</name>
    <dbReference type="NCBI Taxonomy" id="2315694"/>
    <lineage>
        <taxon>Bacteria</taxon>
        <taxon>Bacillati</taxon>
        <taxon>Bacillota</taxon>
        <taxon>Bacilli</taxon>
        <taxon>Bacillales</taxon>
        <taxon>Paenibacillaceae</taxon>
        <taxon>Cohnella</taxon>
    </lineage>
</organism>
<name>A0A398CS90_9BACL</name>